<sequence length="67" mass="7606">MSPQSQATMTKLTQATLEMHLTIQSEATLMRVWMLNPKLPLEEYSPLSQSYHKMVLAKQSHATMKAS</sequence>
<reference evidence="1 2" key="1">
    <citation type="submission" date="2020-09" db="EMBL/GenBank/DDBJ databases">
        <title>De no assembly of potato wild relative species, Solanum commersonii.</title>
        <authorList>
            <person name="Cho K."/>
        </authorList>
    </citation>
    <scope>NUCLEOTIDE SEQUENCE [LARGE SCALE GENOMIC DNA]</scope>
    <source>
        <strain evidence="1">LZ3.2</strain>
        <tissue evidence="1">Leaf</tissue>
    </source>
</reference>
<organism evidence="1 2">
    <name type="scientific">Solanum commersonii</name>
    <name type="common">Commerson's wild potato</name>
    <name type="synonym">Commerson's nightshade</name>
    <dbReference type="NCBI Taxonomy" id="4109"/>
    <lineage>
        <taxon>Eukaryota</taxon>
        <taxon>Viridiplantae</taxon>
        <taxon>Streptophyta</taxon>
        <taxon>Embryophyta</taxon>
        <taxon>Tracheophyta</taxon>
        <taxon>Spermatophyta</taxon>
        <taxon>Magnoliopsida</taxon>
        <taxon>eudicotyledons</taxon>
        <taxon>Gunneridae</taxon>
        <taxon>Pentapetalae</taxon>
        <taxon>asterids</taxon>
        <taxon>lamiids</taxon>
        <taxon>Solanales</taxon>
        <taxon>Solanaceae</taxon>
        <taxon>Solanoideae</taxon>
        <taxon>Solaneae</taxon>
        <taxon>Solanum</taxon>
    </lineage>
</organism>
<evidence type="ECO:0000313" key="1">
    <source>
        <dbReference type="EMBL" id="KAG5571506.1"/>
    </source>
</evidence>
<evidence type="ECO:0000313" key="2">
    <source>
        <dbReference type="Proteomes" id="UP000824120"/>
    </source>
</evidence>
<dbReference type="EMBL" id="JACXVP010000012">
    <property type="protein sequence ID" value="KAG5571506.1"/>
    <property type="molecule type" value="Genomic_DNA"/>
</dbReference>
<dbReference type="AlphaFoldDB" id="A0A9J5W7J1"/>
<protein>
    <submittedName>
        <fullName evidence="1">Uncharacterized protein</fullName>
    </submittedName>
</protein>
<proteinExistence type="predicted"/>
<dbReference type="Proteomes" id="UP000824120">
    <property type="component" value="Chromosome 12"/>
</dbReference>
<name>A0A9J5W7J1_SOLCO</name>
<accession>A0A9J5W7J1</accession>
<keyword evidence="2" id="KW-1185">Reference proteome</keyword>
<comment type="caution">
    <text evidence="1">The sequence shown here is derived from an EMBL/GenBank/DDBJ whole genome shotgun (WGS) entry which is preliminary data.</text>
</comment>
<gene>
    <name evidence="1" type="ORF">H5410_061272</name>
</gene>